<evidence type="ECO:0000313" key="3">
    <source>
        <dbReference type="EMBL" id="GAA2472982.1"/>
    </source>
</evidence>
<keyword evidence="1" id="KW-0732">Signal</keyword>
<dbReference type="Proteomes" id="UP001501358">
    <property type="component" value="Unassembled WGS sequence"/>
</dbReference>
<evidence type="ECO:0000259" key="2">
    <source>
        <dbReference type="Pfam" id="PF00144"/>
    </source>
</evidence>
<feature type="domain" description="Beta-lactamase-related" evidence="2">
    <location>
        <begin position="64"/>
        <end position="359"/>
    </location>
</feature>
<dbReference type="EMBL" id="BAAATA010000002">
    <property type="protein sequence ID" value="GAA2472982.1"/>
    <property type="molecule type" value="Genomic_DNA"/>
</dbReference>
<dbReference type="Gene3D" id="3.40.710.10">
    <property type="entry name" value="DD-peptidase/beta-lactamase superfamily"/>
    <property type="match status" value="1"/>
</dbReference>
<comment type="caution">
    <text evidence="3">The sequence shown here is derived from an EMBL/GenBank/DDBJ whole genome shotgun (WGS) entry which is preliminary data.</text>
</comment>
<evidence type="ECO:0000256" key="1">
    <source>
        <dbReference type="SAM" id="SignalP"/>
    </source>
</evidence>
<reference evidence="4" key="1">
    <citation type="journal article" date="2019" name="Int. J. Syst. Evol. Microbiol.">
        <title>The Global Catalogue of Microorganisms (GCM) 10K type strain sequencing project: providing services to taxonomists for standard genome sequencing and annotation.</title>
        <authorList>
            <consortium name="The Broad Institute Genomics Platform"/>
            <consortium name="The Broad Institute Genome Sequencing Center for Infectious Disease"/>
            <person name="Wu L."/>
            <person name="Ma J."/>
        </authorList>
    </citation>
    <scope>NUCLEOTIDE SEQUENCE [LARGE SCALE GENOMIC DNA]</scope>
    <source>
        <strain evidence="4">JCM 6307</strain>
    </source>
</reference>
<dbReference type="SUPFAM" id="SSF56601">
    <property type="entry name" value="beta-lactamase/transpeptidase-like"/>
    <property type="match status" value="1"/>
</dbReference>
<gene>
    <name evidence="3" type="ORF">GCM10010406_05910</name>
</gene>
<dbReference type="Pfam" id="PF00144">
    <property type="entry name" value="Beta-lactamase"/>
    <property type="match status" value="1"/>
</dbReference>
<feature type="chain" id="PRO_5046459306" evidence="1">
    <location>
        <begin position="37"/>
        <end position="454"/>
    </location>
</feature>
<dbReference type="GO" id="GO:0016787">
    <property type="term" value="F:hydrolase activity"/>
    <property type="evidence" value="ECO:0007669"/>
    <property type="project" value="UniProtKB-KW"/>
</dbReference>
<dbReference type="InterPro" id="IPR001466">
    <property type="entry name" value="Beta-lactam-related"/>
</dbReference>
<dbReference type="InterPro" id="IPR050491">
    <property type="entry name" value="AmpC-like"/>
</dbReference>
<evidence type="ECO:0000313" key="4">
    <source>
        <dbReference type="Proteomes" id="UP001501358"/>
    </source>
</evidence>
<dbReference type="PANTHER" id="PTHR46825">
    <property type="entry name" value="D-ALANYL-D-ALANINE-CARBOXYPEPTIDASE/ENDOPEPTIDASE AMPH"/>
    <property type="match status" value="1"/>
</dbReference>
<keyword evidence="4" id="KW-1185">Reference proteome</keyword>
<feature type="signal peptide" evidence="1">
    <location>
        <begin position="1"/>
        <end position="36"/>
    </location>
</feature>
<protein>
    <submittedName>
        <fullName evidence="3">Serine hydrolase domain-containing protein</fullName>
    </submittedName>
</protein>
<accession>A0ABP5Y702</accession>
<keyword evidence="3" id="KW-0378">Hydrolase</keyword>
<name>A0ABP5Y702_9ACTN</name>
<dbReference type="InterPro" id="IPR012338">
    <property type="entry name" value="Beta-lactam/transpept-like"/>
</dbReference>
<dbReference type="RefSeq" id="WP_344381492.1">
    <property type="nucleotide sequence ID" value="NZ_BAAATA010000002.1"/>
</dbReference>
<proteinExistence type="predicted"/>
<dbReference type="InterPro" id="IPR006311">
    <property type="entry name" value="TAT_signal"/>
</dbReference>
<sequence length="454" mass="48816">MTTTTARPTTRRRLRRIVFGLGAAVLTATAVPTAVAAPAGQAPAAETSGIDGVALQQGLDAVHEAGMYGVYSAVRDGRDRWKGEAGVADVRTGRLVDADMRHRIGSVTKTFVAVAVLQQVEAGRIGLDDPVGDHLPELVPGERGRSITVRMLLNHTSGIADYVMYAYPSLQQMSPQSLDDNRFRSFEEEELVGMGLEAPPTGEPGEKWSYSNTNYILAGLLLEKATGTSAEDYITRNVIRKAGLRHTSFPRTPFVPGPHSKAYESLFGIIDPPRDYSVYHPSSLDTAGAMVSTMDDLNRFYRLLLDGRLLGAEQLAEMRRTVPVTDVQGNVMGHYGLGIMAFDLPCGRYWGHGGTVFGAGTESLTSEDGRRQMSYGVNLMKYQKMTDDGRVEPHPIDFALGGYLLQALCPTGEGGAAAAAKGPEKTDPAAVAEMLVNGPDQSAQVLRFGTPGNR</sequence>
<organism evidence="3 4">
    <name type="scientific">Streptomyces thermolineatus</name>
    <dbReference type="NCBI Taxonomy" id="44033"/>
    <lineage>
        <taxon>Bacteria</taxon>
        <taxon>Bacillati</taxon>
        <taxon>Actinomycetota</taxon>
        <taxon>Actinomycetes</taxon>
        <taxon>Kitasatosporales</taxon>
        <taxon>Streptomycetaceae</taxon>
        <taxon>Streptomyces</taxon>
    </lineage>
</organism>
<dbReference type="PROSITE" id="PS51318">
    <property type="entry name" value="TAT"/>
    <property type="match status" value="1"/>
</dbReference>
<dbReference type="PANTHER" id="PTHR46825:SF7">
    <property type="entry name" value="D-ALANYL-D-ALANINE CARBOXYPEPTIDASE"/>
    <property type="match status" value="1"/>
</dbReference>